<dbReference type="Pfam" id="PF00106">
    <property type="entry name" value="adh_short"/>
    <property type="match status" value="1"/>
</dbReference>
<dbReference type="AlphaFoldDB" id="A0A9P8AJW3"/>
<dbReference type="GO" id="GO:0016616">
    <property type="term" value="F:oxidoreductase activity, acting on the CH-OH group of donors, NAD or NADP as acceptor"/>
    <property type="evidence" value="ECO:0007669"/>
    <property type="project" value="UniProtKB-ARBA"/>
</dbReference>
<proteinExistence type="inferred from homology"/>
<dbReference type="PANTHER" id="PTHR42901:SF1">
    <property type="entry name" value="ALCOHOL DEHYDROGENASE"/>
    <property type="match status" value="1"/>
</dbReference>
<keyword evidence="5" id="KW-1185">Reference proteome</keyword>
<evidence type="ECO:0000313" key="5">
    <source>
        <dbReference type="Proteomes" id="UP000790833"/>
    </source>
</evidence>
<dbReference type="PRINTS" id="PR00081">
    <property type="entry name" value="GDHRDH"/>
</dbReference>
<comment type="similarity">
    <text evidence="1 3">Belongs to the short-chain dehydrogenases/reductases (SDR) family.</text>
</comment>
<evidence type="ECO:0000256" key="1">
    <source>
        <dbReference type="ARBA" id="ARBA00006484"/>
    </source>
</evidence>
<evidence type="ECO:0000313" key="4">
    <source>
        <dbReference type="EMBL" id="KAG7195284.1"/>
    </source>
</evidence>
<evidence type="ECO:0000256" key="3">
    <source>
        <dbReference type="RuleBase" id="RU000363"/>
    </source>
</evidence>
<dbReference type="EMBL" id="JAHMUF010000004">
    <property type="protein sequence ID" value="KAG7195284.1"/>
    <property type="molecule type" value="Genomic_DNA"/>
</dbReference>
<dbReference type="InterPro" id="IPR036291">
    <property type="entry name" value="NAD(P)-bd_dom_sf"/>
</dbReference>
<dbReference type="Gene3D" id="3.40.50.720">
    <property type="entry name" value="NAD(P)-binding Rossmann-like Domain"/>
    <property type="match status" value="1"/>
</dbReference>
<gene>
    <name evidence="4" type="ORF">KQ657_003810</name>
</gene>
<keyword evidence="2" id="KW-0560">Oxidoreductase</keyword>
<dbReference type="RefSeq" id="XP_043050831.1">
    <property type="nucleotide sequence ID" value="XM_043194507.1"/>
</dbReference>
<dbReference type="FunFam" id="3.40.50.720:FF:000047">
    <property type="entry name" value="NADP-dependent L-serine/L-allo-threonine dehydrogenase"/>
    <property type="match status" value="1"/>
</dbReference>
<dbReference type="PRINTS" id="PR00080">
    <property type="entry name" value="SDRFAMILY"/>
</dbReference>
<evidence type="ECO:0000256" key="2">
    <source>
        <dbReference type="ARBA" id="ARBA00023002"/>
    </source>
</evidence>
<protein>
    <submittedName>
        <fullName evidence="4">Uncharacterized protein</fullName>
    </submittedName>
</protein>
<dbReference type="PANTHER" id="PTHR42901">
    <property type="entry name" value="ALCOHOL DEHYDROGENASE"/>
    <property type="match status" value="1"/>
</dbReference>
<comment type="caution">
    <text evidence="4">The sequence shown here is derived from an EMBL/GenBank/DDBJ whole genome shotgun (WGS) entry which is preliminary data.</text>
</comment>
<dbReference type="InterPro" id="IPR002347">
    <property type="entry name" value="SDR_fam"/>
</dbReference>
<organism evidence="4 5">
    <name type="scientific">Scheffersomyces spartinae</name>
    <dbReference type="NCBI Taxonomy" id="45513"/>
    <lineage>
        <taxon>Eukaryota</taxon>
        <taxon>Fungi</taxon>
        <taxon>Dikarya</taxon>
        <taxon>Ascomycota</taxon>
        <taxon>Saccharomycotina</taxon>
        <taxon>Pichiomycetes</taxon>
        <taxon>Debaryomycetaceae</taxon>
        <taxon>Scheffersomyces</taxon>
    </lineage>
</organism>
<sequence>MSYGSQAADRLKDKIILITGASAGIGKATALELALAGNGQIKLILTARRKEKLDELLSELQLKYPNIKVLTVSLDVSKLDTIGPFVSGLPQEFADVDVLINNAGLALGRDEIGTILPEDIQGMFQTNVLGLITLTQAIIPIFKKKNSGDIVNLGSIAGRDPYPGGGIYCPTKAAVKSFSHVLRKELISTRIRVLEVDPGNVETEFSNTRFKGDLAKAKAVYANTEPLVAEDISELIVFALTRKQNTVIAEQLVFSSNQASAFHLFRDPDPAL</sequence>
<accession>A0A9P8AJW3</accession>
<reference evidence="4" key="1">
    <citation type="submission" date="2021-03" db="EMBL/GenBank/DDBJ databases">
        <authorList>
            <person name="Palmer J.M."/>
        </authorList>
    </citation>
    <scope>NUCLEOTIDE SEQUENCE</scope>
    <source>
        <strain evidence="4">ARV_011</strain>
    </source>
</reference>
<dbReference type="Proteomes" id="UP000790833">
    <property type="component" value="Unassembled WGS sequence"/>
</dbReference>
<dbReference type="GeneID" id="66117184"/>
<name>A0A9P8AJW3_9ASCO</name>
<dbReference type="SUPFAM" id="SSF51735">
    <property type="entry name" value="NAD(P)-binding Rossmann-fold domains"/>
    <property type="match status" value="1"/>
</dbReference>
<dbReference type="OrthoDB" id="6251714at2759"/>